<comment type="subcellular location">
    <subcellularLocation>
        <location evidence="8">Cytoplasm</location>
    </subcellularLocation>
</comment>
<dbReference type="InterPro" id="IPR036217">
    <property type="entry name" value="MethylDNA_cys_MeTrfase_DNAb"/>
</dbReference>
<dbReference type="HAMAP" id="MF_00772">
    <property type="entry name" value="OGT"/>
    <property type="match status" value="1"/>
</dbReference>
<comment type="similarity">
    <text evidence="8">Belongs to the MGMT family.</text>
</comment>
<dbReference type="InterPro" id="IPR001497">
    <property type="entry name" value="MethylDNA_cys_MeTrfase_AS"/>
</dbReference>
<evidence type="ECO:0000256" key="6">
    <source>
        <dbReference type="ARBA" id="ARBA00023204"/>
    </source>
</evidence>
<dbReference type="PROSITE" id="PS00374">
    <property type="entry name" value="MGMT"/>
    <property type="match status" value="1"/>
</dbReference>
<feature type="domain" description="Methylated-DNA-[protein]-cysteine S-methyltransferase DNA binding" evidence="9">
    <location>
        <begin position="89"/>
        <end position="169"/>
    </location>
</feature>
<keyword evidence="5 8" id="KW-0227">DNA damage</keyword>
<dbReference type="InterPro" id="IPR036631">
    <property type="entry name" value="MGMT_N_sf"/>
</dbReference>
<organism evidence="10 11">
    <name type="scientific">Phenylobacterium terrae</name>
    <dbReference type="NCBI Taxonomy" id="2665495"/>
    <lineage>
        <taxon>Bacteria</taxon>
        <taxon>Pseudomonadati</taxon>
        <taxon>Pseudomonadota</taxon>
        <taxon>Alphaproteobacteria</taxon>
        <taxon>Caulobacterales</taxon>
        <taxon>Caulobacteraceae</taxon>
        <taxon>Phenylobacterium</taxon>
    </lineage>
</organism>
<gene>
    <name evidence="10" type="ORF">ACFSC0_20200</name>
</gene>
<protein>
    <recommendedName>
        <fullName evidence="8">Methylated-DNA--protein-cysteine methyltransferase</fullName>
        <ecNumber evidence="8">2.1.1.63</ecNumber>
    </recommendedName>
    <alternativeName>
        <fullName evidence="8">6-O-methylguanine-DNA methyltransferase</fullName>
        <shortName evidence="8">MGMT</shortName>
    </alternativeName>
    <alternativeName>
        <fullName evidence="8">O-6-methylguanine-DNA-alkyltransferase</fullName>
    </alternativeName>
</protein>
<evidence type="ECO:0000313" key="10">
    <source>
        <dbReference type="EMBL" id="MFD1785725.1"/>
    </source>
</evidence>
<dbReference type="NCBIfam" id="TIGR00589">
    <property type="entry name" value="ogt"/>
    <property type="match status" value="1"/>
</dbReference>
<evidence type="ECO:0000256" key="2">
    <source>
        <dbReference type="ARBA" id="ARBA00022490"/>
    </source>
</evidence>
<dbReference type="InterPro" id="IPR014048">
    <property type="entry name" value="MethylDNA_cys_MeTrfase_DNA-bd"/>
</dbReference>
<dbReference type="Pfam" id="PF01035">
    <property type="entry name" value="DNA_binding_1"/>
    <property type="match status" value="1"/>
</dbReference>
<dbReference type="SUPFAM" id="SSF53155">
    <property type="entry name" value="Methylated DNA-protein cysteine methyltransferase domain"/>
    <property type="match status" value="1"/>
</dbReference>
<sequence length="177" mass="19049">MRNRRPEPAVLDRIPTPVGEALVVTDEAGALLAFDFEDYERRMRRLLARYHGEVALVPGRSPARSAVEAYFSGELSALEALPRRRAGTAFQQKVWDGLLTIRPGETLSYRGLAERIGAPTAVRAVGLANGANPIGVVVPCHRVIGADGSLTGYGGGLPRKAWLLKHEGARFKPALAA</sequence>
<keyword evidence="2 8" id="KW-0963">Cytoplasm</keyword>
<reference evidence="11" key="1">
    <citation type="journal article" date="2019" name="Int. J. Syst. Evol. Microbiol.">
        <title>The Global Catalogue of Microorganisms (GCM) 10K type strain sequencing project: providing services to taxonomists for standard genome sequencing and annotation.</title>
        <authorList>
            <consortium name="The Broad Institute Genomics Platform"/>
            <consortium name="The Broad Institute Genome Sequencing Center for Infectious Disease"/>
            <person name="Wu L."/>
            <person name="Ma J."/>
        </authorList>
    </citation>
    <scope>NUCLEOTIDE SEQUENCE [LARGE SCALE GENOMIC DNA]</scope>
    <source>
        <strain evidence="11">DFY28</strain>
    </source>
</reference>
<dbReference type="RefSeq" id="WP_377281760.1">
    <property type="nucleotide sequence ID" value="NZ_JBHRSI010000004.1"/>
</dbReference>
<evidence type="ECO:0000259" key="9">
    <source>
        <dbReference type="Pfam" id="PF01035"/>
    </source>
</evidence>
<keyword evidence="4 8" id="KW-0808">Transferase</keyword>
<evidence type="ECO:0000256" key="5">
    <source>
        <dbReference type="ARBA" id="ARBA00022763"/>
    </source>
</evidence>
<comment type="function">
    <text evidence="8">Involved in the cellular defense against the biological effects of O6-methylguanine (O6-MeG) and O4-methylthymine (O4-MeT) in DNA. Repairs the methylated nucleobase in DNA by stoichiometrically transferring the methyl group to a cysteine residue in the enzyme. This is a suicide reaction: the enzyme is irreversibly inactivated.</text>
</comment>
<dbReference type="Proteomes" id="UP001597237">
    <property type="component" value="Unassembled WGS sequence"/>
</dbReference>
<keyword evidence="6 8" id="KW-0234">DNA repair</keyword>
<dbReference type="GO" id="GO:0032259">
    <property type="term" value="P:methylation"/>
    <property type="evidence" value="ECO:0007669"/>
    <property type="project" value="UniProtKB-KW"/>
</dbReference>
<feature type="active site" description="Nucleophile; methyl group acceptor" evidence="8">
    <location>
        <position position="140"/>
    </location>
</feature>
<keyword evidence="3 8" id="KW-0489">Methyltransferase</keyword>
<dbReference type="CDD" id="cd06445">
    <property type="entry name" value="ATase"/>
    <property type="match status" value="1"/>
</dbReference>
<name>A0ABW4N8T6_9CAUL</name>
<dbReference type="InterPro" id="IPR023546">
    <property type="entry name" value="MGMT"/>
</dbReference>
<dbReference type="SUPFAM" id="SSF46767">
    <property type="entry name" value="Methylated DNA-protein cysteine methyltransferase, C-terminal domain"/>
    <property type="match status" value="1"/>
</dbReference>
<comment type="miscellaneous">
    <text evidence="8">This enzyme catalyzes only one turnover and therefore is not strictly catalytic. According to one definition, an enzyme is a biocatalyst that acts repeatedly and over many reaction cycles.</text>
</comment>
<dbReference type="PANTHER" id="PTHR10815">
    <property type="entry name" value="METHYLATED-DNA--PROTEIN-CYSTEINE METHYLTRANSFERASE"/>
    <property type="match status" value="1"/>
</dbReference>
<keyword evidence="11" id="KW-1185">Reference proteome</keyword>
<evidence type="ECO:0000313" key="11">
    <source>
        <dbReference type="Proteomes" id="UP001597237"/>
    </source>
</evidence>
<dbReference type="EC" id="2.1.1.63" evidence="8"/>
<evidence type="ECO:0000256" key="7">
    <source>
        <dbReference type="ARBA" id="ARBA00049348"/>
    </source>
</evidence>
<comment type="catalytic activity">
    <reaction evidence="1 8">
        <text>a 4-O-methyl-thymidine in DNA + L-cysteinyl-[protein] = a thymidine in DNA + S-methyl-L-cysteinyl-[protein]</text>
        <dbReference type="Rhea" id="RHEA:53428"/>
        <dbReference type="Rhea" id="RHEA-COMP:10131"/>
        <dbReference type="Rhea" id="RHEA-COMP:10132"/>
        <dbReference type="Rhea" id="RHEA-COMP:13555"/>
        <dbReference type="Rhea" id="RHEA-COMP:13556"/>
        <dbReference type="ChEBI" id="CHEBI:29950"/>
        <dbReference type="ChEBI" id="CHEBI:82612"/>
        <dbReference type="ChEBI" id="CHEBI:137386"/>
        <dbReference type="ChEBI" id="CHEBI:137387"/>
        <dbReference type="EC" id="2.1.1.63"/>
    </reaction>
</comment>
<dbReference type="InterPro" id="IPR036388">
    <property type="entry name" value="WH-like_DNA-bd_sf"/>
</dbReference>
<accession>A0ABW4N8T6</accession>
<dbReference type="GO" id="GO:0003908">
    <property type="term" value="F:methylated-DNA-[protein]-cysteine S-methyltransferase activity"/>
    <property type="evidence" value="ECO:0007669"/>
    <property type="project" value="UniProtKB-EC"/>
</dbReference>
<dbReference type="EMBL" id="JBHUEY010000012">
    <property type="protein sequence ID" value="MFD1785725.1"/>
    <property type="molecule type" value="Genomic_DNA"/>
</dbReference>
<dbReference type="PANTHER" id="PTHR10815:SF5">
    <property type="entry name" value="METHYLATED-DNA--PROTEIN-CYSTEINE METHYLTRANSFERASE"/>
    <property type="match status" value="1"/>
</dbReference>
<evidence type="ECO:0000256" key="1">
    <source>
        <dbReference type="ARBA" id="ARBA00001286"/>
    </source>
</evidence>
<evidence type="ECO:0000256" key="8">
    <source>
        <dbReference type="HAMAP-Rule" id="MF_00772"/>
    </source>
</evidence>
<comment type="catalytic activity">
    <reaction evidence="7 8">
        <text>a 6-O-methyl-2'-deoxyguanosine in DNA + L-cysteinyl-[protein] = S-methyl-L-cysteinyl-[protein] + a 2'-deoxyguanosine in DNA</text>
        <dbReference type="Rhea" id="RHEA:24000"/>
        <dbReference type="Rhea" id="RHEA-COMP:10131"/>
        <dbReference type="Rhea" id="RHEA-COMP:10132"/>
        <dbReference type="Rhea" id="RHEA-COMP:11367"/>
        <dbReference type="Rhea" id="RHEA-COMP:11368"/>
        <dbReference type="ChEBI" id="CHEBI:29950"/>
        <dbReference type="ChEBI" id="CHEBI:82612"/>
        <dbReference type="ChEBI" id="CHEBI:85445"/>
        <dbReference type="ChEBI" id="CHEBI:85448"/>
        <dbReference type="EC" id="2.1.1.63"/>
    </reaction>
</comment>
<comment type="caution">
    <text evidence="10">The sequence shown here is derived from an EMBL/GenBank/DDBJ whole genome shotgun (WGS) entry which is preliminary data.</text>
</comment>
<proteinExistence type="inferred from homology"/>
<dbReference type="Gene3D" id="1.10.10.10">
    <property type="entry name" value="Winged helix-like DNA-binding domain superfamily/Winged helix DNA-binding domain"/>
    <property type="match status" value="1"/>
</dbReference>
<evidence type="ECO:0000256" key="3">
    <source>
        <dbReference type="ARBA" id="ARBA00022603"/>
    </source>
</evidence>
<evidence type="ECO:0000256" key="4">
    <source>
        <dbReference type="ARBA" id="ARBA00022679"/>
    </source>
</evidence>